<name>A0A814E290_ADIRI</name>
<keyword evidence="4" id="KW-0571">Peptide transport</keyword>
<accession>A0A814E290</accession>
<keyword evidence="7 8" id="KW-0472">Membrane</keyword>
<dbReference type="EMBL" id="CAJNOR010002732">
    <property type="protein sequence ID" value="CAF1333143.1"/>
    <property type="molecule type" value="Genomic_DNA"/>
</dbReference>
<evidence type="ECO:0000256" key="3">
    <source>
        <dbReference type="ARBA" id="ARBA00022692"/>
    </source>
</evidence>
<dbReference type="InterPro" id="IPR004648">
    <property type="entry name" value="Oligpept_transpt"/>
</dbReference>
<evidence type="ECO:0000313" key="9">
    <source>
        <dbReference type="EMBL" id="CAF0962084.1"/>
    </source>
</evidence>
<feature type="transmembrane region" description="Helical" evidence="8">
    <location>
        <begin position="442"/>
        <end position="462"/>
    </location>
</feature>
<dbReference type="NCBIfam" id="TIGR00728">
    <property type="entry name" value="OPT_sfam"/>
    <property type="match status" value="1"/>
</dbReference>
<comment type="caution">
    <text evidence="9">The sequence shown here is derived from an EMBL/GenBank/DDBJ whole genome shotgun (WGS) entry which is preliminary data.</text>
</comment>
<evidence type="ECO:0000313" key="10">
    <source>
        <dbReference type="EMBL" id="CAF1333143.1"/>
    </source>
</evidence>
<sequence length="759" mass="86259">MDLSMKRMPEQPVENQTFSQAERNIQNLSLADDEERSFFVEQSPFEEVAANVSNHDDPMMSCFTFRSCLLGIFFTCVLAFTNQFFAFRTLPMSIEPLLVQLLAYPFGKSLVVILPTRRFHPFGTRYSFSFNPGPFTIKEHCLITTMASTASNVAQGIFVLTVQRVFYNQAVSYWTGLLFIFSSQILGFGFVGILRRYLIWPASVIWPRTLIQCALFRAMHETNSPDETLNASQLRASRFRFFYLALLFQILWYWIPGFICPVLSYFSLFCMIFPHNVIISQITGANGLGLGSLALDWNSLVSFLGSPIAVPFWAQMNIMVGFVFLVWILTPIAYYSNWWNAKTFPIASYQVFNKEGYFYNVTNILDSQLKFNETAYQSYGSIYLSFLFALNYGVHFTAITAILVHTLLYEGTTLYQQYRASLASIGGDIHAKLMTQYNEVPSYWYTILFLATFVVSAIVCHYGQLMPWYFLFVAAFLVLIFILPTGMLLATSSMSFGINVVSEFIAGILIPGKPIANIAFKAYAYGSQIQAISLLENLKYGHYMKIPPRTMFLTQILATMITSLVNYIVAMYLIDHVPHICTPNNVEWKCPKPTTFYSASIIWGVIGPTRMFGPSSLYFPLLCAFPLGAILPLPAWLLMKKYPNHQWFKYIHFPVLLCGVGLLPMAPAGEYLTWFIVGVFFNFVLFRYAHAWWKQYAFLFSAAMSCGVAVSGILIFFVFQNNDIHFPKWWGTGGITGDGCPLANGNFSGDLPSYKRFDL</sequence>
<feature type="transmembrane region" description="Helical" evidence="8">
    <location>
        <begin position="241"/>
        <end position="266"/>
    </location>
</feature>
<evidence type="ECO:0000256" key="7">
    <source>
        <dbReference type="ARBA" id="ARBA00023136"/>
    </source>
</evidence>
<dbReference type="InterPro" id="IPR004813">
    <property type="entry name" value="OPT"/>
</dbReference>
<feature type="transmembrane region" description="Helical" evidence="8">
    <location>
        <begin position="63"/>
        <end position="85"/>
    </location>
</feature>
<gene>
    <name evidence="9" type="ORF">EDS130_LOCUS12904</name>
    <name evidence="10" type="ORF">XAT740_LOCUS30542</name>
</gene>
<keyword evidence="5" id="KW-0653">Protein transport</keyword>
<evidence type="ECO:0000256" key="4">
    <source>
        <dbReference type="ARBA" id="ARBA00022856"/>
    </source>
</evidence>
<dbReference type="PANTHER" id="PTHR22601">
    <property type="entry name" value="ISP4 LIKE PROTEIN"/>
    <property type="match status" value="1"/>
</dbReference>
<keyword evidence="6 8" id="KW-1133">Transmembrane helix</keyword>
<feature type="transmembrane region" description="Helical" evidence="8">
    <location>
        <begin position="552"/>
        <end position="574"/>
    </location>
</feature>
<evidence type="ECO:0000256" key="2">
    <source>
        <dbReference type="ARBA" id="ARBA00022448"/>
    </source>
</evidence>
<dbReference type="NCBIfam" id="TIGR00727">
    <property type="entry name" value="ISP4_OPT"/>
    <property type="match status" value="1"/>
</dbReference>
<feature type="transmembrane region" description="Helical" evidence="8">
    <location>
        <begin position="650"/>
        <end position="666"/>
    </location>
</feature>
<dbReference type="AlphaFoldDB" id="A0A814E290"/>
<comment type="subcellular location">
    <subcellularLocation>
        <location evidence="1">Membrane</location>
        <topology evidence="1">Multi-pass membrane protein</topology>
    </subcellularLocation>
</comment>
<feature type="transmembrane region" description="Helical" evidence="8">
    <location>
        <begin position="97"/>
        <end position="116"/>
    </location>
</feature>
<feature type="transmembrane region" description="Helical" evidence="8">
    <location>
        <begin position="617"/>
        <end position="638"/>
    </location>
</feature>
<proteinExistence type="predicted"/>
<evidence type="ECO:0000256" key="5">
    <source>
        <dbReference type="ARBA" id="ARBA00022927"/>
    </source>
</evidence>
<keyword evidence="3 8" id="KW-0812">Transmembrane</keyword>
<evidence type="ECO:0000256" key="1">
    <source>
        <dbReference type="ARBA" id="ARBA00004141"/>
    </source>
</evidence>
<dbReference type="OrthoDB" id="9986677at2759"/>
<feature type="transmembrane region" description="Helical" evidence="8">
    <location>
        <begin position="382"/>
        <end position="409"/>
    </location>
</feature>
<evidence type="ECO:0000256" key="6">
    <source>
        <dbReference type="ARBA" id="ARBA00022989"/>
    </source>
</evidence>
<feature type="transmembrane region" description="Helical" evidence="8">
    <location>
        <begin position="468"/>
        <end position="490"/>
    </location>
</feature>
<evidence type="ECO:0000313" key="11">
    <source>
        <dbReference type="Proteomes" id="UP000663828"/>
    </source>
</evidence>
<keyword evidence="11" id="KW-1185">Reference proteome</keyword>
<dbReference type="Proteomes" id="UP000663828">
    <property type="component" value="Unassembled WGS sequence"/>
</dbReference>
<dbReference type="GO" id="GO:0035673">
    <property type="term" value="F:oligopeptide transmembrane transporter activity"/>
    <property type="evidence" value="ECO:0007669"/>
    <property type="project" value="InterPro"/>
</dbReference>
<feature type="transmembrane region" description="Helical" evidence="8">
    <location>
        <begin position="672"/>
        <end position="689"/>
    </location>
</feature>
<dbReference type="GO" id="GO:0016020">
    <property type="term" value="C:membrane"/>
    <property type="evidence" value="ECO:0007669"/>
    <property type="project" value="UniProtKB-SubCell"/>
</dbReference>
<dbReference type="EMBL" id="CAJNOJ010000050">
    <property type="protein sequence ID" value="CAF0962084.1"/>
    <property type="molecule type" value="Genomic_DNA"/>
</dbReference>
<evidence type="ECO:0000256" key="8">
    <source>
        <dbReference type="SAM" id="Phobius"/>
    </source>
</evidence>
<feature type="transmembrane region" description="Helical" evidence="8">
    <location>
        <begin position="696"/>
        <end position="719"/>
    </location>
</feature>
<dbReference type="Pfam" id="PF03169">
    <property type="entry name" value="OPT"/>
    <property type="match status" value="1"/>
</dbReference>
<protein>
    <submittedName>
        <fullName evidence="9">Uncharacterized protein</fullName>
    </submittedName>
</protein>
<keyword evidence="2" id="KW-0813">Transport</keyword>
<feature type="transmembrane region" description="Helical" evidence="8">
    <location>
        <begin position="316"/>
        <end position="335"/>
    </location>
</feature>
<dbReference type="GO" id="GO:0015031">
    <property type="term" value="P:protein transport"/>
    <property type="evidence" value="ECO:0007669"/>
    <property type="project" value="UniProtKB-KW"/>
</dbReference>
<organism evidence="9 12">
    <name type="scientific">Adineta ricciae</name>
    <name type="common">Rotifer</name>
    <dbReference type="NCBI Taxonomy" id="249248"/>
    <lineage>
        <taxon>Eukaryota</taxon>
        <taxon>Metazoa</taxon>
        <taxon>Spiralia</taxon>
        <taxon>Gnathifera</taxon>
        <taxon>Rotifera</taxon>
        <taxon>Eurotatoria</taxon>
        <taxon>Bdelloidea</taxon>
        <taxon>Adinetida</taxon>
        <taxon>Adinetidae</taxon>
        <taxon>Adineta</taxon>
    </lineage>
</organism>
<evidence type="ECO:0000313" key="12">
    <source>
        <dbReference type="Proteomes" id="UP000663852"/>
    </source>
</evidence>
<dbReference type="Proteomes" id="UP000663852">
    <property type="component" value="Unassembled WGS sequence"/>
</dbReference>
<feature type="transmembrane region" description="Helical" evidence="8">
    <location>
        <begin position="173"/>
        <end position="193"/>
    </location>
</feature>
<reference evidence="9" key="1">
    <citation type="submission" date="2021-02" db="EMBL/GenBank/DDBJ databases">
        <authorList>
            <person name="Nowell W R."/>
        </authorList>
    </citation>
    <scope>NUCLEOTIDE SEQUENCE</scope>
</reference>